<name>A0ABD5YQC3_9EURY</name>
<dbReference type="Proteomes" id="UP001596417">
    <property type="component" value="Unassembled WGS sequence"/>
</dbReference>
<evidence type="ECO:0000256" key="4">
    <source>
        <dbReference type="ARBA" id="ARBA00022989"/>
    </source>
</evidence>
<comment type="similarity">
    <text evidence="2">Belongs to the autoinducer-2 exporter (AI-2E) (TC 2.A.86) family.</text>
</comment>
<feature type="transmembrane region" description="Helical" evidence="7">
    <location>
        <begin position="309"/>
        <end position="326"/>
    </location>
</feature>
<proteinExistence type="inferred from homology"/>
<evidence type="ECO:0000256" key="7">
    <source>
        <dbReference type="SAM" id="Phobius"/>
    </source>
</evidence>
<feature type="transmembrane region" description="Helical" evidence="7">
    <location>
        <begin position="145"/>
        <end position="169"/>
    </location>
</feature>
<accession>A0ABD5YQC3</accession>
<dbReference type="GO" id="GO:0016020">
    <property type="term" value="C:membrane"/>
    <property type="evidence" value="ECO:0007669"/>
    <property type="project" value="UniProtKB-SubCell"/>
</dbReference>
<dbReference type="Pfam" id="PF01594">
    <property type="entry name" value="AI-2E_transport"/>
    <property type="match status" value="1"/>
</dbReference>
<comment type="subcellular location">
    <subcellularLocation>
        <location evidence="1">Membrane</location>
        <topology evidence="1">Multi-pass membrane protein</topology>
    </subcellularLocation>
</comment>
<keyword evidence="3 7" id="KW-0812">Transmembrane</keyword>
<dbReference type="InterPro" id="IPR002549">
    <property type="entry name" value="AI-2E-like"/>
</dbReference>
<feature type="transmembrane region" description="Helical" evidence="7">
    <location>
        <begin position="279"/>
        <end position="297"/>
    </location>
</feature>
<evidence type="ECO:0000256" key="1">
    <source>
        <dbReference type="ARBA" id="ARBA00004141"/>
    </source>
</evidence>
<evidence type="ECO:0000313" key="8">
    <source>
        <dbReference type="EMBL" id="MFC7189700.1"/>
    </source>
</evidence>
<protein>
    <submittedName>
        <fullName evidence="8">AI-2E family transporter</fullName>
    </submittedName>
</protein>
<dbReference type="EMBL" id="JBHTAX010000001">
    <property type="protein sequence ID" value="MFC7189700.1"/>
    <property type="molecule type" value="Genomic_DNA"/>
</dbReference>
<keyword evidence="5 7" id="KW-0472">Membrane</keyword>
<evidence type="ECO:0000256" key="6">
    <source>
        <dbReference type="SAM" id="MobiDB-lite"/>
    </source>
</evidence>
<evidence type="ECO:0000313" key="9">
    <source>
        <dbReference type="Proteomes" id="UP001596417"/>
    </source>
</evidence>
<gene>
    <name evidence="8" type="ORF">ACFQL7_07405</name>
</gene>
<feature type="transmembrane region" description="Helical" evidence="7">
    <location>
        <begin position="258"/>
        <end position="273"/>
    </location>
</feature>
<sequence length="389" mass="42913">MASKPTQIHIERPNLKWWVAGLIVFGIIASVAYAFLPWVVFGVFVYYVARPINRRFRKQTERKNLSAALSLLLIVVPVVLFLGVFFSIAAGQLSTFVTSDTATRLLAQSPINMGTVPDTPNQLIDRATTTIKNPSVQSALGDAQAFIGAIASSIFMMFLSLLLGFFLLVEDQRLARWGKKQILGDDTLSIDYLEAVDTGLNSIYFGYTLTIFVIMILTAVIYNVFNLFAPGNLVIPAAILLAVVTGVFTLVPLVGRSVVYLAITAFLALGAIQRNPAYLWYPLVFFLFMTLAFDNVVRTYIRPYLSGKMFHFSLVMFAYLLGPLLFGWYGIFLGPLLMVVVVQFLQIVVPQLRGEEPPSDLDIGPTAQETDDDFKDTTTGDEATGGGSR</sequence>
<dbReference type="GeneID" id="76199258"/>
<feature type="region of interest" description="Disordered" evidence="6">
    <location>
        <begin position="355"/>
        <end position="389"/>
    </location>
</feature>
<keyword evidence="9" id="KW-1185">Reference proteome</keyword>
<reference evidence="8 9" key="1">
    <citation type="journal article" date="2019" name="Int. J. Syst. Evol. Microbiol.">
        <title>The Global Catalogue of Microorganisms (GCM) 10K type strain sequencing project: providing services to taxonomists for standard genome sequencing and annotation.</title>
        <authorList>
            <consortium name="The Broad Institute Genomics Platform"/>
            <consortium name="The Broad Institute Genome Sequencing Center for Infectious Disease"/>
            <person name="Wu L."/>
            <person name="Ma J."/>
        </authorList>
    </citation>
    <scope>NUCLEOTIDE SEQUENCE [LARGE SCALE GENOMIC DNA]</scope>
    <source>
        <strain evidence="8 9">RDMS1</strain>
    </source>
</reference>
<feature type="transmembrane region" description="Helical" evidence="7">
    <location>
        <begin position="69"/>
        <end position="90"/>
    </location>
</feature>
<organism evidence="8 9">
    <name type="scientific">Halocatena marina</name>
    <dbReference type="NCBI Taxonomy" id="2934937"/>
    <lineage>
        <taxon>Archaea</taxon>
        <taxon>Methanobacteriati</taxon>
        <taxon>Methanobacteriota</taxon>
        <taxon>Stenosarchaea group</taxon>
        <taxon>Halobacteria</taxon>
        <taxon>Halobacteriales</taxon>
        <taxon>Natronomonadaceae</taxon>
        <taxon>Halocatena</taxon>
    </lineage>
</organism>
<feature type="transmembrane region" description="Helical" evidence="7">
    <location>
        <begin position="20"/>
        <end position="48"/>
    </location>
</feature>
<evidence type="ECO:0000256" key="3">
    <source>
        <dbReference type="ARBA" id="ARBA00022692"/>
    </source>
</evidence>
<dbReference type="AlphaFoldDB" id="A0ABD5YQC3"/>
<feature type="transmembrane region" description="Helical" evidence="7">
    <location>
        <begin position="231"/>
        <end position="251"/>
    </location>
</feature>
<evidence type="ECO:0000256" key="5">
    <source>
        <dbReference type="ARBA" id="ARBA00023136"/>
    </source>
</evidence>
<evidence type="ECO:0000256" key="2">
    <source>
        <dbReference type="ARBA" id="ARBA00009773"/>
    </source>
</evidence>
<comment type="caution">
    <text evidence="8">The sequence shown here is derived from an EMBL/GenBank/DDBJ whole genome shotgun (WGS) entry which is preliminary data.</text>
</comment>
<feature type="transmembrane region" description="Helical" evidence="7">
    <location>
        <begin position="204"/>
        <end position="225"/>
    </location>
</feature>
<dbReference type="RefSeq" id="WP_248905869.1">
    <property type="nucleotide sequence ID" value="NZ_CP109979.1"/>
</dbReference>
<keyword evidence="4 7" id="KW-1133">Transmembrane helix</keyword>